<dbReference type="Gene3D" id="3.40.50.150">
    <property type="entry name" value="Vaccinia Virus protein VP39"/>
    <property type="match status" value="1"/>
</dbReference>
<proteinExistence type="predicted"/>
<dbReference type="KEGG" id="msaa:QYS49_06090"/>
<protein>
    <submittedName>
        <fullName evidence="2">Methyltransferase domain-containing protein</fullName>
    </submittedName>
</protein>
<dbReference type="GO" id="GO:0032259">
    <property type="term" value="P:methylation"/>
    <property type="evidence" value="ECO:0007669"/>
    <property type="project" value="UniProtKB-KW"/>
</dbReference>
<dbReference type="InterPro" id="IPR029063">
    <property type="entry name" value="SAM-dependent_MTases_sf"/>
</dbReference>
<dbReference type="AlphaFoldDB" id="A0AA49GCB8"/>
<dbReference type="CDD" id="cd02440">
    <property type="entry name" value="AdoMet_MTases"/>
    <property type="match status" value="1"/>
</dbReference>
<evidence type="ECO:0000313" key="2">
    <source>
        <dbReference type="EMBL" id="WKK76828.2"/>
    </source>
</evidence>
<sequence length="233" mass="27819">MKKVDLSYRSEEEEIMDDLSDDSPSLYRALKELDIINHWLGGNAITLKAVKEIFRSQPNKEWKIADLGCGSGEMLLKIARWCRTQKIKVQLHGFDANPNVISYAEEHCKDYPEIFFHAENIFSETFKNRKFNVLTCTLFLHHFPQNDLIKLLKQFRDQSDKVIINDLHRHHFAYYSIKWITRLFSKSPMVQNDACLSVWRAFTKQEWKEILQLAEIKNYELGWRWAFRWKLVF</sequence>
<dbReference type="PANTHER" id="PTHR43464">
    <property type="entry name" value="METHYLTRANSFERASE"/>
    <property type="match status" value="1"/>
</dbReference>
<dbReference type="GO" id="GO:0010420">
    <property type="term" value="F:polyprenyldihydroxybenzoate methyltransferase activity"/>
    <property type="evidence" value="ECO:0007669"/>
    <property type="project" value="TreeGrafter"/>
</dbReference>
<dbReference type="EMBL" id="CP129971">
    <property type="protein sequence ID" value="WKK76828.2"/>
    <property type="molecule type" value="Genomic_DNA"/>
</dbReference>
<dbReference type="Proteomes" id="UP001230496">
    <property type="component" value="Chromosome"/>
</dbReference>
<dbReference type="SUPFAM" id="SSF53335">
    <property type="entry name" value="S-adenosyl-L-methionine-dependent methyltransferases"/>
    <property type="match status" value="1"/>
</dbReference>
<keyword evidence="2" id="KW-0489">Methyltransferase</keyword>
<dbReference type="InterPro" id="IPR025714">
    <property type="entry name" value="Methyltranfer_dom"/>
</dbReference>
<organism evidence="2 3">
    <name type="scientific">Marivirga salinarum</name>
    <dbReference type="NCBI Taxonomy" id="3059078"/>
    <lineage>
        <taxon>Bacteria</taxon>
        <taxon>Pseudomonadati</taxon>
        <taxon>Bacteroidota</taxon>
        <taxon>Cytophagia</taxon>
        <taxon>Cytophagales</taxon>
        <taxon>Marivirgaceae</taxon>
        <taxon>Marivirga</taxon>
    </lineage>
</organism>
<evidence type="ECO:0000259" key="1">
    <source>
        <dbReference type="Pfam" id="PF13847"/>
    </source>
</evidence>
<name>A0AA49GCB8_9BACT</name>
<dbReference type="PANTHER" id="PTHR43464:SF23">
    <property type="entry name" value="JUVENILE HORMONE ACID O-METHYLTRANSFERASE"/>
    <property type="match status" value="1"/>
</dbReference>
<gene>
    <name evidence="2" type="ORF">QYS49_06090</name>
</gene>
<keyword evidence="3" id="KW-1185">Reference proteome</keyword>
<dbReference type="Pfam" id="PF13847">
    <property type="entry name" value="Methyltransf_31"/>
    <property type="match status" value="1"/>
</dbReference>
<reference evidence="2 3" key="1">
    <citation type="submission" date="2023-08" db="EMBL/GenBank/DDBJ databases">
        <title>Comparative genomics and taxonomic characterization of three novel marine species of genus Marivirga.</title>
        <authorList>
            <person name="Muhammad N."/>
            <person name="Kim S.-G."/>
        </authorList>
    </citation>
    <scope>NUCLEOTIDE SEQUENCE [LARGE SCALE GENOMIC DNA]</scope>
    <source>
        <strain evidence="2 3">BDSF4-3</strain>
    </source>
</reference>
<accession>A0AA49GCB8</accession>
<evidence type="ECO:0000313" key="3">
    <source>
        <dbReference type="Proteomes" id="UP001230496"/>
    </source>
</evidence>
<dbReference type="RefSeq" id="WP_308350110.1">
    <property type="nucleotide sequence ID" value="NZ_CP129971.1"/>
</dbReference>
<keyword evidence="2" id="KW-0808">Transferase</keyword>
<feature type="domain" description="Methyltransferase" evidence="1">
    <location>
        <begin position="60"/>
        <end position="214"/>
    </location>
</feature>